<dbReference type="AlphaFoldDB" id="K1RGS7"/>
<dbReference type="HOGENOM" id="CLU_174448_0_0_1"/>
<dbReference type="CDD" id="cd12085">
    <property type="entry name" value="DD_cGKI-alpha"/>
    <property type="match status" value="1"/>
</dbReference>
<name>K1RGS7_MAGGI</name>
<proteinExistence type="predicted"/>
<dbReference type="InParanoid" id="K1RGS7"/>
<organism evidence="3">
    <name type="scientific">Magallana gigas</name>
    <name type="common">Pacific oyster</name>
    <name type="synonym">Crassostrea gigas</name>
    <dbReference type="NCBI Taxonomy" id="29159"/>
    <lineage>
        <taxon>Eukaryota</taxon>
        <taxon>Metazoa</taxon>
        <taxon>Spiralia</taxon>
        <taxon>Lophotrochozoa</taxon>
        <taxon>Mollusca</taxon>
        <taxon>Bivalvia</taxon>
        <taxon>Autobranchia</taxon>
        <taxon>Pteriomorphia</taxon>
        <taxon>Ostreida</taxon>
        <taxon>Ostreoidea</taxon>
        <taxon>Ostreidae</taxon>
        <taxon>Magallana</taxon>
    </lineage>
</organism>
<protein>
    <submittedName>
        <fullName evidence="3">cGMP-dependent protein kinase 1, alpha isozyme</fullName>
    </submittedName>
</protein>
<dbReference type="Gene3D" id="1.20.5.490">
    <property type="entry name" value="Single helix bin"/>
    <property type="match status" value="1"/>
</dbReference>
<dbReference type="Pfam" id="PF16808">
    <property type="entry name" value="PKcGMP_CC"/>
    <property type="match status" value="1"/>
</dbReference>
<dbReference type="InterPro" id="IPR031831">
    <property type="entry name" value="PKcGMP_CC"/>
</dbReference>
<dbReference type="GO" id="GO:0016301">
    <property type="term" value="F:kinase activity"/>
    <property type="evidence" value="ECO:0007669"/>
    <property type="project" value="UniProtKB-KW"/>
</dbReference>
<feature type="domain" description="cGMP-dependent protein kinase N-terminal coiled-coil" evidence="2">
    <location>
        <begin position="11"/>
        <end position="43"/>
    </location>
</feature>
<keyword evidence="3" id="KW-0808">Transferase</keyword>
<reference evidence="3" key="1">
    <citation type="journal article" date="2012" name="Nature">
        <title>The oyster genome reveals stress adaptation and complexity of shell formation.</title>
        <authorList>
            <person name="Zhang G."/>
            <person name="Fang X."/>
            <person name="Guo X."/>
            <person name="Li L."/>
            <person name="Luo R."/>
            <person name="Xu F."/>
            <person name="Yang P."/>
            <person name="Zhang L."/>
            <person name="Wang X."/>
            <person name="Qi H."/>
            <person name="Xiong Z."/>
            <person name="Que H."/>
            <person name="Xie Y."/>
            <person name="Holland P.W."/>
            <person name="Paps J."/>
            <person name="Zhu Y."/>
            <person name="Wu F."/>
            <person name="Chen Y."/>
            <person name="Wang J."/>
            <person name="Peng C."/>
            <person name="Meng J."/>
            <person name="Yang L."/>
            <person name="Liu J."/>
            <person name="Wen B."/>
            <person name="Zhang N."/>
            <person name="Huang Z."/>
            <person name="Zhu Q."/>
            <person name="Feng Y."/>
            <person name="Mount A."/>
            <person name="Hedgecock D."/>
            <person name="Xu Z."/>
            <person name="Liu Y."/>
            <person name="Domazet-Loso T."/>
            <person name="Du Y."/>
            <person name="Sun X."/>
            <person name="Zhang S."/>
            <person name="Liu B."/>
            <person name="Cheng P."/>
            <person name="Jiang X."/>
            <person name="Li J."/>
            <person name="Fan D."/>
            <person name="Wang W."/>
            <person name="Fu W."/>
            <person name="Wang T."/>
            <person name="Wang B."/>
            <person name="Zhang J."/>
            <person name="Peng Z."/>
            <person name="Li Y."/>
            <person name="Li N."/>
            <person name="Wang J."/>
            <person name="Chen M."/>
            <person name="He Y."/>
            <person name="Tan F."/>
            <person name="Song X."/>
            <person name="Zheng Q."/>
            <person name="Huang R."/>
            <person name="Yang H."/>
            <person name="Du X."/>
            <person name="Chen L."/>
            <person name="Yang M."/>
            <person name="Gaffney P.M."/>
            <person name="Wang S."/>
            <person name="Luo L."/>
            <person name="She Z."/>
            <person name="Ming Y."/>
            <person name="Huang W."/>
            <person name="Zhang S."/>
            <person name="Huang B."/>
            <person name="Zhang Y."/>
            <person name="Qu T."/>
            <person name="Ni P."/>
            <person name="Miao G."/>
            <person name="Wang J."/>
            <person name="Wang Q."/>
            <person name="Steinberg C.E."/>
            <person name="Wang H."/>
            <person name="Li N."/>
            <person name="Qian L."/>
            <person name="Zhang G."/>
            <person name="Li Y."/>
            <person name="Yang H."/>
            <person name="Liu X."/>
            <person name="Wang J."/>
            <person name="Yin Y."/>
            <person name="Wang J."/>
        </authorList>
    </citation>
    <scope>NUCLEOTIDE SEQUENCE [LARGE SCALE GENOMIC DNA]</scope>
    <source>
        <strain evidence="3">05x7-T-G4-1.051#20</strain>
    </source>
</reference>
<sequence>MGSLQELQALIRSKDEKIRELQKKIHDRDDVITQLRSQLDKYQSVLPQSLKVTARPRKQRAQGISAEPHSPKDLVKANNKKHSKSER</sequence>
<gene>
    <name evidence="3" type="ORF">CGI_10021854</name>
</gene>
<dbReference type="EMBL" id="JH817080">
    <property type="protein sequence ID" value="EKC40610.1"/>
    <property type="molecule type" value="Genomic_DNA"/>
</dbReference>
<feature type="region of interest" description="Disordered" evidence="1">
    <location>
        <begin position="50"/>
        <end position="87"/>
    </location>
</feature>
<feature type="compositionally biased region" description="Basic residues" evidence="1">
    <location>
        <begin position="78"/>
        <end position="87"/>
    </location>
</feature>
<evidence type="ECO:0000256" key="1">
    <source>
        <dbReference type="SAM" id="MobiDB-lite"/>
    </source>
</evidence>
<accession>K1RGS7</accession>
<evidence type="ECO:0000259" key="2">
    <source>
        <dbReference type="Pfam" id="PF16808"/>
    </source>
</evidence>
<keyword evidence="3" id="KW-0418">Kinase</keyword>
<evidence type="ECO:0000313" key="3">
    <source>
        <dbReference type="EMBL" id="EKC40610.1"/>
    </source>
</evidence>